<feature type="transmembrane region" description="Helical" evidence="5">
    <location>
        <begin position="321"/>
        <end position="338"/>
    </location>
</feature>
<feature type="transmembrane region" description="Helical" evidence="5">
    <location>
        <begin position="52"/>
        <end position="75"/>
    </location>
</feature>
<feature type="transmembrane region" description="Helical" evidence="5">
    <location>
        <begin position="81"/>
        <end position="101"/>
    </location>
</feature>
<feature type="transmembrane region" description="Helical" evidence="5">
    <location>
        <begin position="382"/>
        <end position="401"/>
    </location>
</feature>
<evidence type="ECO:0000313" key="8">
    <source>
        <dbReference type="Proteomes" id="UP000270661"/>
    </source>
</evidence>
<dbReference type="Gene3D" id="1.20.1250.20">
    <property type="entry name" value="MFS general substrate transporter like domains"/>
    <property type="match status" value="2"/>
</dbReference>
<feature type="transmembrane region" description="Helical" evidence="5">
    <location>
        <begin position="344"/>
        <end position="370"/>
    </location>
</feature>
<name>A0A3M3F2H1_9PSED</name>
<dbReference type="STRING" id="47879.AXG94_22800"/>
<dbReference type="InterPro" id="IPR011701">
    <property type="entry name" value="MFS"/>
</dbReference>
<sequence>MRLITIKPWRTTMSAPDTLGVPQTQARSGPFDWYRNINQQERRTFWSCKIGYALDGMDTQMLSFVVPTLIAMWGITTGQAGLLQTSTLIASALGGWVAGILSDRIGRVRTLQLTVLWFAFFTFLCGLAQSYDQLLISRTLMGFGFGGEWTAGAVLMGEVIRAKDRGKAVGMVQAGWALGWGMTAILYALLFSVLAPEDAWRALFMLGLVPAIFVIFVRRMVKEPEIYNQTKAREEPSNPAKFYEIFAPGILFTTIRASLLTTGALGGYYAITSWLPTFLKNERGLSVLSTGGYLAMVIVGSYVGYVISAYLTDILGRKKNFVLFAIGSFVIVLLYTQMPVSNNVMLWLGFPLGFFASGMFSGMGSFLTELFPTRIRGSGQGFCYNIGRALAALFPLLIGLLSQKVSLSVGIGAFAAVSYGVVILAALSLPETQGKQLDAE</sequence>
<dbReference type="GO" id="GO:0046943">
    <property type="term" value="F:carboxylic acid transmembrane transporter activity"/>
    <property type="evidence" value="ECO:0007669"/>
    <property type="project" value="TreeGrafter"/>
</dbReference>
<keyword evidence="2 5" id="KW-0812">Transmembrane</keyword>
<dbReference type="AlphaFoldDB" id="A0A3M3F2H1"/>
<dbReference type="FunFam" id="1.20.1250.20:FF:000253">
    <property type="entry name" value="Transporter, major facilitator family"/>
    <property type="match status" value="1"/>
</dbReference>
<dbReference type="Pfam" id="PF07690">
    <property type="entry name" value="MFS_1"/>
    <property type="match status" value="1"/>
</dbReference>
<feature type="transmembrane region" description="Helical" evidence="5">
    <location>
        <begin position="143"/>
        <end position="162"/>
    </location>
</feature>
<comment type="subcellular location">
    <subcellularLocation>
        <location evidence="1">Membrane</location>
        <topology evidence="1">Multi-pass membrane protein</topology>
    </subcellularLocation>
</comment>
<evidence type="ECO:0000256" key="5">
    <source>
        <dbReference type="SAM" id="Phobius"/>
    </source>
</evidence>
<feature type="transmembrane region" description="Helical" evidence="5">
    <location>
        <begin position="242"/>
        <end position="271"/>
    </location>
</feature>
<feature type="transmembrane region" description="Helical" evidence="5">
    <location>
        <begin position="291"/>
        <end position="312"/>
    </location>
</feature>
<dbReference type="PANTHER" id="PTHR23508:SF10">
    <property type="entry name" value="CARBOXYLIC ACID TRANSPORTER PROTEIN HOMOLOG"/>
    <property type="match status" value="1"/>
</dbReference>
<feature type="transmembrane region" description="Helical" evidence="5">
    <location>
        <begin position="174"/>
        <end position="194"/>
    </location>
</feature>
<evidence type="ECO:0000256" key="1">
    <source>
        <dbReference type="ARBA" id="ARBA00004141"/>
    </source>
</evidence>
<keyword evidence="4 5" id="KW-0472">Membrane</keyword>
<dbReference type="InterPro" id="IPR005829">
    <property type="entry name" value="Sugar_transporter_CS"/>
</dbReference>
<dbReference type="SUPFAM" id="SSF103473">
    <property type="entry name" value="MFS general substrate transporter"/>
    <property type="match status" value="1"/>
</dbReference>
<protein>
    <recommendedName>
        <fullName evidence="6">Major facilitator superfamily (MFS) profile domain-containing protein</fullName>
    </recommendedName>
</protein>
<accession>A0A3M3F2H1</accession>
<feature type="domain" description="Major facilitator superfamily (MFS) profile" evidence="6">
    <location>
        <begin position="44"/>
        <end position="433"/>
    </location>
</feature>
<keyword evidence="3 5" id="KW-1133">Transmembrane helix</keyword>
<keyword evidence="8" id="KW-1185">Reference proteome</keyword>
<feature type="transmembrane region" description="Helical" evidence="5">
    <location>
        <begin position="407"/>
        <end position="427"/>
    </location>
</feature>
<dbReference type="EMBL" id="RBOJ01000012">
    <property type="protein sequence ID" value="RMM55169.1"/>
    <property type="molecule type" value="Genomic_DNA"/>
</dbReference>
<dbReference type="InterPro" id="IPR036259">
    <property type="entry name" value="MFS_trans_sf"/>
</dbReference>
<gene>
    <name evidence="7" type="ORF">ALQ77_03573</name>
</gene>
<dbReference type="GO" id="GO:0005886">
    <property type="term" value="C:plasma membrane"/>
    <property type="evidence" value="ECO:0007669"/>
    <property type="project" value="TreeGrafter"/>
</dbReference>
<comment type="caution">
    <text evidence="7">The sequence shown here is derived from an EMBL/GenBank/DDBJ whole genome shotgun (WGS) entry which is preliminary data.</text>
</comment>
<evidence type="ECO:0000259" key="6">
    <source>
        <dbReference type="PROSITE" id="PS50850"/>
    </source>
</evidence>
<dbReference type="FunFam" id="1.20.1250.20:FF:000346">
    <property type="entry name" value="Transporter, major facilitator family"/>
    <property type="match status" value="1"/>
</dbReference>
<evidence type="ECO:0000256" key="3">
    <source>
        <dbReference type="ARBA" id="ARBA00022989"/>
    </source>
</evidence>
<dbReference type="Proteomes" id="UP000270661">
    <property type="component" value="Unassembled WGS sequence"/>
</dbReference>
<organism evidence="7 8">
    <name type="scientific">Pseudomonas corrugata</name>
    <dbReference type="NCBI Taxonomy" id="47879"/>
    <lineage>
        <taxon>Bacteria</taxon>
        <taxon>Pseudomonadati</taxon>
        <taxon>Pseudomonadota</taxon>
        <taxon>Gammaproteobacteria</taxon>
        <taxon>Pseudomonadales</taxon>
        <taxon>Pseudomonadaceae</taxon>
        <taxon>Pseudomonas</taxon>
    </lineage>
</organism>
<evidence type="ECO:0000256" key="4">
    <source>
        <dbReference type="ARBA" id="ARBA00023136"/>
    </source>
</evidence>
<feature type="transmembrane region" description="Helical" evidence="5">
    <location>
        <begin position="200"/>
        <end position="221"/>
    </location>
</feature>
<dbReference type="PROSITE" id="PS50850">
    <property type="entry name" value="MFS"/>
    <property type="match status" value="1"/>
</dbReference>
<evidence type="ECO:0000313" key="7">
    <source>
        <dbReference type="EMBL" id="RMM55169.1"/>
    </source>
</evidence>
<evidence type="ECO:0000256" key="2">
    <source>
        <dbReference type="ARBA" id="ARBA00022692"/>
    </source>
</evidence>
<dbReference type="PROSITE" id="PS00217">
    <property type="entry name" value="SUGAR_TRANSPORT_2"/>
    <property type="match status" value="1"/>
</dbReference>
<feature type="transmembrane region" description="Helical" evidence="5">
    <location>
        <begin position="113"/>
        <end position="131"/>
    </location>
</feature>
<dbReference type="InterPro" id="IPR020846">
    <property type="entry name" value="MFS_dom"/>
</dbReference>
<reference evidence="7 8" key="1">
    <citation type="submission" date="2018-08" db="EMBL/GenBank/DDBJ databases">
        <title>Recombination of ecologically and evolutionarily significant loci maintains genetic cohesion in the Pseudomonas syringae species complex.</title>
        <authorList>
            <person name="Dillon M."/>
            <person name="Thakur S."/>
            <person name="Almeida R.N.D."/>
            <person name="Weir B.S."/>
            <person name="Guttman D.S."/>
        </authorList>
    </citation>
    <scope>NUCLEOTIDE SEQUENCE [LARGE SCALE GENOMIC DNA]</scope>
    <source>
        <strain evidence="7 8">NCPPB2445</strain>
    </source>
</reference>
<dbReference type="PANTHER" id="PTHR23508">
    <property type="entry name" value="CARBOXYLIC ACID TRANSPORTER PROTEIN HOMOLOG"/>
    <property type="match status" value="1"/>
</dbReference>
<dbReference type="CDD" id="cd17371">
    <property type="entry name" value="MFS_MucK"/>
    <property type="match status" value="1"/>
</dbReference>
<proteinExistence type="predicted"/>